<feature type="domain" description="EF-hand" evidence="2">
    <location>
        <begin position="1"/>
        <end position="32"/>
    </location>
</feature>
<keyword evidence="4" id="KW-1185">Reference proteome</keyword>
<dbReference type="Pfam" id="PF13202">
    <property type="entry name" value="EF-hand_5"/>
    <property type="match status" value="2"/>
</dbReference>
<evidence type="ECO:0000313" key="4">
    <source>
        <dbReference type="Proteomes" id="UP001165082"/>
    </source>
</evidence>
<evidence type="ECO:0000256" key="1">
    <source>
        <dbReference type="ARBA" id="ARBA00022837"/>
    </source>
</evidence>
<reference evidence="3" key="1">
    <citation type="submission" date="2022-07" db="EMBL/GenBank/DDBJ databases">
        <title>Genome analysis of Parmales, a sister group of diatoms, reveals the evolutionary specialization of diatoms from phago-mixotrophs to photoautotrophs.</title>
        <authorList>
            <person name="Ban H."/>
            <person name="Sato S."/>
            <person name="Yoshikawa S."/>
            <person name="Kazumasa Y."/>
            <person name="Nakamura Y."/>
            <person name="Ichinomiya M."/>
            <person name="Saitoh K."/>
            <person name="Sato N."/>
            <person name="Blanc-Mathieu R."/>
            <person name="Endo H."/>
            <person name="Kuwata A."/>
            <person name="Ogata H."/>
        </authorList>
    </citation>
    <scope>NUCLEOTIDE SEQUENCE</scope>
</reference>
<proteinExistence type="predicted"/>
<protein>
    <recommendedName>
        <fullName evidence="2">EF-hand domain-containing protein</fullName>
    </recommendedName>
</protein>
<accession>A0A9W7F8X9</accession>
<gene>
    <name evidence="3" type="ORF">TrRE_jg4818</name>
</gene>
<sequence length="96" mass="10609">MIKCAAKYLDTNRNGQLDRSELENAIEGLPWYSRSVLKVIGSVDMIMSKCDANGDGAIDMKKGGDMDTSAETCLKTCFKRKAFKSAFFPDCGKEEL</sequence>
<dbReference type="SUPFAM" id="SSF47473">
    <property type="entry name" value="EF-hand"/>
    <property type="match status" value="1"/>
</dbReference>
<name>A0A9W7F8X9_9STRA</name>
<dbReference type="GO" id="GO:0005509">
    <property type="term" value="F:calcium ion binding"/>
    <property type="evidence" value="ECO:0007669"/>
    <property type="project" value="InterPro"/>
</dbReference>
<keyword evidence="1" id="KW-0106">Calcium</keyword>
<dbReference type="OrthoDB" id="191686at2759"/>
<evidence type="ECO:0000313" key="3">
    <source>
        <dbReference type="EMBL" id="GMI05573.1"/>
    </source>
</evidence>
<dbReference type="Proteomes" id="UP001165082">
    <property type="component" value="Unassembled WGS sequence"/>
</dbReference>
<dbReference type="EMBL" id="BRXZ01000120">
    <property type="protein sequence ID" value="GMI05573.1"/>
    <property type="molecule type" value="Genomic_DNA"/>
</dbReference>
<dbReference type="PROSITE" id="PS50222">
    <property type="entry name" value="EF_HAND_2"/>
    <property type="match status" value="1"/>
</dbReference>
<evidence type="ECO:0000259" key="2">
    <source>
        <dbReference type="PROSITE" id="PS50222"/>
    </source>
</evidence>
<dbReference type="InterPro" id="IPR018247">
    <property type="entry name" value="EF_Hand_1_Ca_BS"/>
</dbReference>
<dbReference type="Gene3D" id="1.10.238.10">
    <property type="entry name" value="EF-hand"/>
    <property type="match status" value="1"/>
</dbReference>
<dbReference type="AlphaFoldDB" id="A0A9W7F8X9"/>
<comment type="caution">
    <text evidence="3">The sequence shown here is derived from an EMBL/GenBank/DDBJ whole genome shotgun (WGS) entry which is preliminary data.</text>
</comment>
<dbReference type="InterPro" id="IPR002048">
    <property type="entry name" value="EF_hand_dom"/>
</dbReference>
<dbReference type="PROSITE" id="PS00018">
    <property type="entry name" value="EF_HAND_1"/>
    <property type="match status" value="1"/>
</dbReference>
<dbReference type="InterPro" id="IPR011992">
    <property type="entry name" value="EF-hand-dom_pair"/>
</dbReference>
<organism evidence="3 4">
    <name type="scientific">Triparma retinervis</name>
    <dbReference type="NCBI Taxonomy" id="2557542"/>
    <lineage>
        <taxon>Eukaryota</taxon>
        <taxon>Sar</taxon>
        <taxon>Stramenopiles</taxon>
        <taxon>Ochrophyta</taxon>
        <taxon>Bolidophyceae</taxon>
        <taxon>Parmales</taxon>
        <taxon>Triparmaceae</taxon>
        <taxon>Triparma</taxon>
    </lineage>
</organism>